<accession>A0A0W0G0C8</accession>
<comment type="caution">
    <text evidence="1">The sequence shown here is derived from an EMBL/GenBank/DDBJ whole genome shotgun (WGS) entry which is preliminary data.</text>
</comment>
<dbReference type="EMBL" id="LATX01001396">
    <property type="protein sequence ID" value="KTB42045.1"/>
    <property type="molecule type" value="Genomic_DNA"/>
</dbReference>
<proteinExistence type="predicted"/>
<evidence type="ECO:0000313" key="1">
    <source>
        <dbReference type="EMBL" id="KTB42045.1"/>
    </source>
</evidence>
<organism evidence="1 2">
    <name type="scientific">Moniliophthora roreri</name>
    <name type="common">Frosty pod rot fungus</name>
    <name type="synonym">Monilia roreri</name>
    <dbReference type="NCBI Taxonomy" id="221103"/>
    <lineage>
        <taxon>Eukaryota</taxon>
        <taxon>Fungi</taxon>
        <taxon>Dikarya</taxon>
        <taxon>Basidiomycota</taxon>
        <taxon>Agaricomycotina</taxon>
        <taxon>Agaricomycetes</taxon>
        <taxon>Agaricomycetidae</taxon>
        <taxon>Agaricales</taxon>
        <taxon>Marasmiineae</taxon>
        <taxon>Marasmiaceae</taxon>
        <taxon>Moniliophthora</taxon>
    </lineage>
</organism>
<name>A0A0W0G0C8_MONRR</name>
<dbReference type="Proteomes" id="UP000054988">
    <property type="component" value="Unassembled WGS sequence"/>
</dbReference>
<protein>
    <submittedName>
        <fullName evidence="1">Uncharacterized protein</fullName>
    </submittedName>
</protein>
<sequence>MVNKVSEAFKTGQ</sequence>
<gene>
    <name evidence="1" type="ORF">WG66_5375</name>
</gene>
<evidence type="ECO:0000313" key="2">
    <source>
        <dbReference type="Proteomes" id="UP000054988"/>
    </source>
</evidence>
<reference evidence="1 2" key="1">
    <citation type="submission" date="2015-12" db="EMBL/GenBank/DDBJ databases">
        <title>Draft genome sequence of Moniliophthora roreri, the causal agent of frosty pod rot of cacao.</title>
        <authorList>
            <person name="Aime M.C."/>
            <person name="Diaz-Valderrama J.R."/>
            <person name="Kijpornyongpan T."/>
            <person name="Phillips-Mora W."/>
        </authorList>
    </citation>
    <scope>NUCLEOTIDE SEQUENCE [LARGE SCALE GENOMIC DNA]</scope>
    <source>
        <strain evidence="1 2">MCA 2952</strain>
    </source>
</reference>